<organism evidence="1 2">
    <name type="scientific">Stappia sediminis</name>
    <dbReference type="NCBI Taxonomy" id="2692190"/>
    <lineage>
        <taxon>Bacteria</taxon>
        <taxon>Pseudomonadati</taxon>
        <taxon>Pseudomonadota</taxon>
        <taxon>Alphaproteobacteria</taxon>
        <taxon>Hyphomicrobiales</taxon>
        <taxon>Stappiaceae</taxon>
        <taxon>Stappia</taxon>
    </lineage>
</organism>
<sequence>MDRRLNFYFYQIVNNRQGALSLPQCLAEIAETPPGAQREIAVTREYVMRLERFDEAHGLILGEMLRKQVVNFPARVPADGLATPLALQGAGLGHNSVFIYKPEEDLLIYERNRNGVSVNRFLQYLRGQVNGIEFSALPVLTVDSLRMLTENQPTKLSLKISEPENLEVFENQALSPLQSIARVKELTGGSYVNIEFGVGRERVDLNKRNIINIVRNMLRNKENDSGGIKSIKANIRDEAGQTTPLDFINAHLKYFEDLDLPDNDPEAVFEEKINAARRALEERYEEFAQQQRL</sequence>
<dbReference type="InterPro" id="IPR046618">
    <property type="entry name" value="DUF6731"/>
</dbReference>
<proteinExistence type="predicted"/>
<dbReference type="RefSeq" id="WP_160775381.1">
    <property type="nucleotide sequence ID" value="NZ_WUMV01000003.1"/>
</dbReference>
<dbReference type="Proteomes" id="UP000433101">
    <property type="component" value="Unassembled WGS sequence"/>
</dbReference>
<comment type="caution">
    <text evidence="1">The sequence shown here is derived from an EMBL/GenBank/DDBJ whole genome shotgun (WGS) entry which is preliminary data.</text>
</comment>
<keyword evidence="2" id="KW-1185">Reference proteome</keyword>
<protein>
    <submittedName>
        <fullName evidence="1">Uncharacterized protein</fullName>
    </submittedName>
</protein>
<name>A0A7X3LU77_9HYPH</name>
<dbReference type="EMBL" id="WUMV01000003">
    <property type="protein sequence ID" value="MXN65171.1"/>
    <property type="molecule type" value="Genomic_DNA"/>
</dbReference>
<gene>
    <name evidence="1" type="ORF">GR183_09645</name>
</gene>
<accession>A0A7X3LU77</accession>
<evidence type="ECO:0000313" key="1">
    <source>
        <dbReference type="EMBL" id="MXN65171.1"/>
    </source>
</evidence>
<reference evidence="1 2" key="1">
    <citation type="submission" date="2019-12" db="EMBL/GenBank/DDBJ databases">
        <authorList>
            <person name="Li M."/>
        </authorList>
    </citation>
    <scope>NUCLEOTIDE SEQUENCE [LARGE SCALE GENOMIC DNA]</scope>
    <source>
        <strain evidence="1 2">GBMRC 2046</strain>
    </source>
</reference>
<evidence type="ECO:0000313" key="2">
    <source>
        <dbReference type="Proteomes" id="UP000433101"/>
    </source>
</evidence>
<dbReference type="AlphaFoldDB" id="A0A7X3LU77"/>
<dbReference type="Pfam" id="PF20505">
    <property type="entry name" value="DUF6731"/>
    <property type="match status" value="1"/>
</dbReference>